<dbReference type="EMBL" id="BAABFN010000021">
    <property type="protein sequence ID" value="GAA4318500.1"/>
    <property type="molecule type" value="Genomic_DNA"/>
</dbReference>
<evidence type="ECO:0008006" key="3">
    <source>
        <dbReference type="Google" id="ProtNLM"/>
    </source>
</evidence>
<evidence type="ECO:0000313" key="2">
    <source>
        <dbReference type="Proteomes" id="UP001501207"/>
    </source>
</evidence>
<name>A0ABP8G790_9BACT</name>
<gene>
    <name evidence="1" type="ORF">GCM10023143_31360</name>
</gene>
<dbReference type="Gene3D" id="3.40.50.300">
    <property type="entry name" value="P-loop containing nucleotide triphosphate hydrolases"/>
    <property type="match status" value="1"/>
</dbReference>
<reference evidence="2" key="1">
    <citation type="journal article" date="2019" name="Int. J. Syst. Evol. Microbiol.">
        <title>The Global Catalogue of Microorganisms (GCM) 10K type strain sequencing project: providing services to taxonomists for standard genome sequencing and annotation.</title>
        <authorList>
            <consortium name="The Broad Institute Genomics Platform"/>
            <consortium name="The Broad Institute Genome Sequencing Center for Infectious Disease"/>
            <person name="Wu L."/>
            <person name="Ma J."/>
        </authorList>
    </citation>
    <scope>NUCLEOTIDE SEQUENCE [LARGE SCALE GENOMIC DNA]</scope>
    <source>
        <strain evidence="2">JCM 17664</strain>
    </source>
</reference>
<dbReference type="SUPFAM" id="SSF52540">
    <property type="entry name" value="P-loop containing nucleoside triphosphate hydrolases"/>
    <property type="match status" value="1"/>
</dbReference>
<evidence type="ECO:0000313" key="1">
    <source>
        <dbReference type="EMBL" id="GAA4318500.1"/>
    </source>
</evidence>
<accession>A0ABP8G790</accession>
<dbReference type="InterPro" id="IPR027417">
    <property type="entry name" value="P-loop_NTPase"/>
</dbReference>
<dbReference type="Pfam" id="PF13671">
    <property type="entry name" value="AAA_33"/>
    <property type="match status" value="1"/>
</dbReference>
<protein>
    <recommendedName>
        <fullName evidence="3">ATP-binding protein</fullName>
    </recommendedName>
</protein>
<comment type="caution">
    <text evidence="1">The sequence shown here is derived from an EMBL/GenBank/DDBJ whole genome shotgun (WGS) entry which is preliminary data.</text>
</comment>
<dbReference type="Proteomes" id="UP001501207">
    <property type="component" value="Unassembled WGS sequence"/>
</dbReference>
<sequence length="197" mass="23111">MKSKACYGFNEKFTKKDNYNMIYTETEVFDLILNCEHTPKVVLMCGLSGSGKTTFAKQLECYGFHRLSVDEEIWNNYGQFGIDYAEEEYDKLSALAEKALFIQFLELLKSKRNIVVDFSFWQKEKRNEFKRIVETNHGKWFLVYMNPPISAIKNRLKIRNKTFEANAAFPITDSILNKYIHGFQIPEQENQLEIVSI</sequence>
<proteinExistence type="predicted"/>
<dbReference type="RefSeq" id="WP_344981102.1">
    <property type="nucleotide sequence ID" value="NZ_BAABFN010000021.1"/>
</dbReference>
<organism evidence="1 2">
    <name type="scientific">Compostibacter hankyongensis</name>
    <dbReference type="NCBI Taxonomy" id="1007089"/>
    <lineage>
        <taxon>Bacteria</taxon>
        <taxon>Pseudomonadati</taxon>
        <taxon>Bacteroidota</taxon>
        <taxon>Chitinophagia</taxon>
        <taxon>Chitinophagales</taxon>
        <taxon>Chitinophagaceae</taxon>
        <taxon>Compostibacter</taxon>
    </lineage>
</organism>
<keyword evidence="2" id="KW-1185">Reference proteome</keyword>